<dbReference type="Proteomes" id="UP000682733">
    <property type="component" value="Unassembled WGS sequence"/>
</dbReference>
<name>A0A814B0P7_9BILA</name>
<gene>
    <name evidence="2" type="ORF">GPM918_LOCUS9740</name>
    <name evidence="3" type="ORF">OVA965_LOCUS15254</name>
    <name evidence="4" type="ORF">SRO942_LOCUS9741</name>
    <name evidence="5" type="ORF">TMI583_LOCUS15260</name>
</gene>
<feature type="compositionally biased region" description="Polar residues" evidence="1">
    <location>
        <begin position="95"/>
        <end position="109"/>
    </location>
</feature>
<evidence type="ECO:0000313" key="5">
    <source>
        <dbReference type="EMBL" id="CAF3784440.1"/>
    </source>
</evidence>
<organism evidence="2 6">
    <name type="scientific">Didymodactylos carnosus</name>
    <dbReference type="NCBI Taxonomy" id="1234261"/>
    <lineage>
        <taxon>Eukaryota</taxon>
        <taxon>Metazoa</taxon>
        <taxon>Spiralia</taxon>
        <taxon>Gnathifera</taxon>
        <taxon>Rotifera</taxon>
        <taxon>Eurotatoria</taxon>
        <taxon>Bdelloidea</taxon>
        <taxon>Philodinida</taxon>
        <taxon>Philodinidae</taxon>
        <taxon>Didymodactylos</taxon>
    </lineage>
</organism>
<evidence type="ECO:0000313" key="2">
    <source>
        <dbReference type="EMBL" id="CAF0922627.1"/>
    </source>
</evidence>
<dbReference type="AlphaFoldDB" id="A0A814B0P7"/>
<dbReference type="EMBL" id="CAJOBA010006832">
    <property type="protein sequence ID" value="CAF3784440.1"/>
    <property type="molecule type" value="Genomic_DNA"/>
</dbReference>
<sequence>MIRLYRAEKSRKQISKEHNYYQQTNTDYKQEVENEFSQRWSPKTNSIANANLPFSCINMINHQKNRNNEVNKYSQNQNYYEELPFIHEKCEMKSTSKPKTSMPNRTYPSSCEKRDKNNCSVYSQISPIMYDNIPKDVIERIIAMYNAKQKHFIRENNVLGNRKSDPKIEKNDDDKNETALVDEQLYAALILMWKISVRFQF</sequence>
<accession>A0A814B0P7</accession>
<dbReference type="EMBL" id="CAJOBC010001840">
    <property type="protein sequence ID" value="CAF3701737.1"/>
    <property type="molecule type" value="Genomic_DNA"/>
</dbReference>
<evidence type="ECO:0000313" key="3">
    <source>
        <dbReference type="EMBL" id="CAF1015370.1"/>
    </source>
</evidence>
<comment type="caution">
    <text evidence="2">The sequence shown here is derived from an EMBL/GenBank/DDBJ whole genome shotgun (WGS) entry which is preliminary data.</text>
</comment>
<keyword evidence="6" id="KW-1185">Reference proteome</keyword>
<evidence type="ECO:0000313" key="4">
    <source>
        <dbReference type="EMBL" id="CAF3701737.1"/>
    </source>
</evidence>
<evidence type="ECO:0000256" key="1">
    <source>
        <dbReference type="SAM" id="MobiDB-lite"/>
    </source>
</evidence>
<protein>
    <submittedName>
        <fullName evidence="2">Uncharacterized protein</fullName>
    </submittedName>
</protein>
<dbReference type="EMBL" id="CAJNOQ010001840">
    <property type="protein sequence ID" value="CAF0922627.1"/>
    <property type="molecule type" value="Genomic_DNA"/>
</dbReference>
<reference evidence="2" key="1">
    <citation type="submission" date="2021-02" db="EMBL/GenBank/DDBJ databases">
        <authorList>
            <person name="Nowell W R."/>
        </authorList>
    </citation>
    <scope>NUCLEOTIDE SEQUENCE</scope>
</reference>
<dbReference type="Proteomes" id="UP000677228">
    <property type="component" value="Unassembled WGS sequence"/>
</dbReference>
<dbReference type="EMBL" id="CAJNOK010006823">
    <property type="protein sequence ID" value="CAF1015370.1"/>
    <property type="molecule type" value="Genomic_DNA"/>
</dbReference>
<dbReference type="Proteomes" id="UP000663829">
    <property type="component" value="Unassembled WGS sequence"/>
</dbReference>
<dbReference type="Proteomes" id="UP000681722">
    <property type="component" value="Unassembled WGS sequence"/>
</dbReference>
<feature type="region of interest" description="Disordered" evidence="1">
    <location>
        <begin position="94"/>
        <end position="113"/>
    </location>
</feature>
<evidence type="ECO:0000313" key="6">
    <source>
        <dbReference type="Proteomes" id="UP000663829"/>
    </source>
</evidence>
<proteinExistence type="predicted"/>